<reference evidence="2 3" key="2">
    <citation type="submission" date="2019-01" db="EMBL/GenBank/DDBJ databases">
        <title>Motilimonas pumilus sp. nov., isolated from the gut of sea cucumber (Apostichopus japonicus).</title>
        <authorList>
            <person name="Wang F.-Q."/>
            <person name="Ren L.-H."/>
            <person name="Lin Y.-W."/>
            <person name="Sun G.-H."/>
            <person name="Du Z.-J."/>
            <person name="Zhao J.-X."/>
            <person name="Liu X.-J."/>
            <person name="Liu L.-J."/>
        </authorList>
    </citation>
    <scope>NUCLEOTIDE SEQUENCE [LARGE SCALE GENOMIC DNA]</scope>
    <source>
        <strain evidence="2 3">PLHSC7-2</strain>
    </source>
</reference>
<feature type="transmembrane region" description="Helical" evidence="1">
    <location>
        <begin position="91"/>
        <end position="115"/>
    </location>
</feature>
<dbReference type="Proteomes" id="UP000283255">
    <property type="component" value="Unassembled WGS sequence"/>
</dbReference>
<accession>A0A418YEE1</accession>
<dbReference type="GO" id="GO:0016740">
    <property type="term" value="F:transferase activity"/>
    <property type="evidence" value="ECO:0007669"/>
    <property type="project" value="UniProtKB-KW"/>
</dbReference>
<dbReference type="AlphaFoldDB" id="A0A418YEE1"/>
<evidence type="ECO:0000256" key="1">
    <source>
        <dbReference type="SAM" id="Phobius"/>
    </source>
</evidence>
<organism evidence="2 3">
    <name type="scientific">Motilimonas pumila</name>
    <dbReference type="NCBI Taxonomy" id="2303987"/>
    <lineage>
        <taxon>Bacteria</taxon>
        <taxon>Pseudomonadati</taxon>
        <taxon>Pseudomonadota</taxon>
        <taxon>Gammaproteobacteria</taxon>
        <taxon>Alteromonadales</taxon>
        <taxon>Alteromonadales genera incertae sedis</taxon>
        <taxon>Motilimonas</taxon>
    </lineage>
</organism>
<comment type="caution">
    <text evidence="2">The sequence shown here is derived from an EMBL/GenBank/DDBJ whole genome shotgun (WGS) entry which is preliminary data.</text>
</comment>
<sequence>MDHKPHLIKSDIRQDPFVVNLFERIPQKHHDSFSDEQLTQLKVAIGSRTWGQHKIDWRGTVKLFRWRYYYVIIAGRNRRQLSRRDKRISRLIQACLIATFICFSAMLGLLILYLIKSAAGIDLIPGYSFGVWGWFKQAF</sequence>
<keyword evidence="2" id="KW-0808">Transferase</keyword>
<dbReference type="EMBL" id="QZCH01000013">
    <property type="protein sequence ID" value="RJG47442.1"/>
    <property type="molecule type" value="Genomic_DNA"/>
</dbReference>
<proteinExistence type="predicted"/>
<keyword evidence="1" id="KW-1133">Transmembrane helix</keyword>
<keyword evidence="3" id="KW-1185">Reference proteome</keyword>
<name>A0A418YEE1_9GAMM</name>
<reference evidence="2 3" key="1">
    <citation type="submission" date="2018-09" db="EMBL/GenBank/DDBJ databases">
        <authorList>
            <person name="Wang F."/>
        </authorList>
    </citation>
    <scope>NUCLEOTIDE SEQUENCE [LARGE SCALE GENOMIC DNA]</scope>
    <source>
        <strain evidence="2 3">PLHSC7-2</strain>
    </source>
</reference>
<protein>
    <submittedName>
        <fullName evidence="2">3-phosphoshikimate 1-carboxyvinyltransferase</fullName>
    </submittedName>
</protein>
<evidence type="ECO:0000313" key="2">
    <source>
        <dbReference type="EMBL" id="RJG47442.1"/>
    </source>
</evidence>
<keyword evidence="1" id="KW-0812">Transmembrane</keyword>
<dbReference type="RefSeq" id="WP_119910822.1">
    <property type="nucleotide sequence ID" value="NZ_QZCH01000013.1"/>
</dbReference>
<gene>
    <name evidence="2" type="ORF">D1Z90_11055</name>
</gene>
<keyword evidence="1" id="KW-0472">Membrane</keyword>
<dbReference type="OrthoDB" id="6264467at2"/>
<evidence type="ECO:0000313" key="3">
    <source>
        <dbReference type="Proteomes" id="UP000283255"/>
    </source>
</evidence>